<dbReference type="SUPFAM" id="SSF56601">
    <property type="entry name" value="beta-lactamase/transpeptidase-like"/>
    <property type="match status" value="1"/>
</dbReference>
<comment type="caution">
    <text evidence="1">The sequence shown here is derived from an EMBL/GenBank/DDBJ whole genome shotgun (WGS) entry which is preliminary data.</text>
</comment>
<organism evidence="1 2">
    <name type="scientific">Chryseobacterium gilvum</name>
    <dbReference type="NCBI Taxonomy" id="2976534"/>
    <lineage>
        <taxon>Bacteria</taxon>
        <taxon>Pseudomonadati</taxon>
        <taxon>Bacteroidota</taxon>
        <taxon>Flavobacteriia</taxon>
        <taxon>Flavobacteriales</taxon>
        <taxon>Weeksellaceae</taxon>
        <taxon>Chryseobacterium group</taxon>
        <taxon>Chryseobacterium</taxon>
    </lineage>
</organism>
<accession>A0ABT2VYN8</accession>
<proteinExistence type="predicted"/>
<dbReference type="Proteomes" id="UP001208114">
    <property type="component" value="Unassembled WGS sequence"/>
</dbReference>
<name>A0ABT2VYN8_9FLAO</name>
<keyword evidence="2" id="KW-1185">Reference proteome</keyword>
<dbReference type="PROSITE" id="PS51257">
    <property type="entry name" value="PROKAR_LIPOPROTEIN"/>
    <property type="match status" value="1"/>
</dbReference>
<sequence length="333" mass="39412">MKTFQLLILVFVLISCKKENMYYYSDNKPIKDSTVIRFVNEELEKLKINTNEKNLKIYTTLDSTSYQTNLDSIRNKIFENALSFNFKHKDRKAFNDWLREKIIVVDNHSGNVVNFYSSFRNKKHDRSEVPLVGFRKLIKVGNVLYKTPDSQIPENYLFNYSSTITSSKELEISKEEIQFLSTFNINNLNTKGYFYNYISYLDAITLFQTFSDGFIKKPHVIEKVLNKEKMIYLQENNTHKIFDENSLQKILHLLNYQKKYSLEAYKNQLIRTQNLIFFGMNSDHYMIINDGKYTYLIHIFGAVVTSLDKKEYKIIPSQICKNAGIKYYNAIRK</sequence>
<gene>
    <name evidence="1" type="ORF">N0B16_09930</name>
</gene>
<evidence type="ECO:0008006" key="3">
    <source>
        <dbReference type="Google" id="ProtNLM"/>
    </source>
</evidence>
<dbReference type="InterPro" id="IPR012338">
    <property type="entry name" value="Beta-lactam/transpept-like"/>
</dbReference>
<evidence type="ECO:0000313" key="1">
    <source>
        <dbReference type="EMBL" id="MCU7614753.1"/>
    </source>
</evidence>
<evidence type="ECO:0000313" key="2">
    <source>
        <dbReference type="Proteomes" id="UP001208114"/>
    </source>
</evidence>
<reference evidence="2" key="1">
    <citation type="submission" date="2023-07" db="EMBL/GenBank/DDBJ databases">
        <title>Chryseobacterium sp. GMJ5 Genome sequencing and assembly.</title>
        <authorList>
            <person name="Jung Y."/>
        </authorList>
    </citation>
    <scope>NUCLEOTIDE SEQUENCE [LARGE SCALE GENOMIC DNA]</scope>
    <source>
        <strain evidence="2">GMJ5</strain>
    </source>
</reference>
<protein>
    <recommendedName>
        <fullName evidence="3">Lipoprotein</fullName>
    </recommendedName>
</protein>
<dbReference type="RefSeq" id="WP_262990700.1">
    <property type="nucleotide sequence ID" value="NZ_JAOTEN010000002.1"/>
</dbReference>
<dbReference type="EMBL" id="JAOTEN010000002">
    <property type="protein sequence ID" value="MCU7614753.1"/>
    <property type="molecule type" value="Genomic_DNA"/>
</dbReference>